<gene>
    <name evidence="8" type="ORF">JHK64_02805</name>
</gene>
<dbReference type="EMBL" id="JAENBP010000003">
    <property type="protein sequence ID" value="MBJ8349560.1"/>
    <property type="molecule type" value="Genomic_DNA"/>
</dbReference>
<evidence type="ECO:0000313" key="8">
    <source>
        <dbReference type="EMBL" id="MBJ8349560.1"/>
    </source>
</evidence>
<name>A0A934UD92_9STRE</name>
<feature type="non-terminal residue" evidence="8">
    <location>
        <position position="840"/>
    </location>
</feature>
<evidence type="ECO:0000256" key="1">
    <source>
        <dbReference type="ARBA" id="ARBA00022729"/>
    </source>
</evidence>
<dbReference type="InterPro" id="IPR026395">
    <property type="entry name" value="CshA_fibril"/>
</dbReference>
<dbReference type="Pfam" id="PF19076">
    <property type="entry name" value="CshA_repeat"/>
    <property type="match status" value="2"/>
</dbReference>
<keyword evidence="9" id="KW-1185">Reference proteome</keyword>
<feature type="region of interest" description="Disordered" evidence="2">
    <location>
        <begin position="155"/>
        <end position="193"/>
    </location>
</feature>
<accession>A0A934UD92</accession>
<evidence type="ECO:0000256" key="2">
    <source>
        <dbReference type="SAM" id="MobiDB-lite"/>
    </source>
</evidence>
<evidence type="ECO:0000259" key="4">
    <source>
        <dbReference type="Pfam" id="PF04650"/>
    </source>
</evidence>
<feature type="chain" id="PRO_5039656312" evidence="3">
    <location>
        <begin position="36"/>
        <end position="840"/>
    </location>
</feature>
<keyword evidence="1 3" id="KW-0732">Signal</keyword>
<feature type="domain" description="GEVED" evidence="7">
    <location>
        <begin position="577"/>
        <end position="655"/>
    </location>
</feature>
<evidence type="ECO:0000256" key="3">
    <source>
        <dbReference type="SAM" id="SignalP"/>
    </source>
</evidence>
<dbReference type="Pfam" id="PF04650">
    <property type="entry name" value="YSIRK_signal"/>
    <property type="match status" value="1"/>
</dbReference>
<proteinExistence type="predicted"/>
<dbReference type="Proteomes" id="UP000644875">
    <property type="component" value="Unassembled WGS sequence"/>
</dbReference>
<evidence type="ECO:0000259" key="7">
    <source>
        <dbReference type="Pfam" id="PF20009"/>
    </source>
</evidence>
<dbReference type="Pfam" id="PF20009">
    <property type="entry name" value="GEVED"/>
    <property type="match status" value="1"/>
</dbReference>
<feature type="domain" description="CshA" evidence="6">
    <location>
        <begin position="660"/>
        <end position="758"/>
    </location>
</feature>
<feature type="domain" description="Surface adhesin CshA non-repetitive" evidence="5">
    <location>
        <begin position="210"/>
        <end position="483"/>
    </location>
</feature>
<dbReference type="InterPro" id="IPR005877">
    <property type="entry name" value="YSIRK_signal_dom"/>
</dbReference>
<dbReference type="InterPro" id="IPR045474">
    <property type="entry name" value="GEVED"/>
</dbReference>
<protein>
    <submittedName>
        <fullName evidence="8">YSIRK-type signal peptide-containing protein</fullName>
    </submittedName>
</protein>
<dbReference type="AlphaFoldDB" id="A0A934UD92"/>
<sequence length="840" mass="90749">MSRRKKLESKQRFTIKKFKIGAASVLIGTVFAVFAGNVQADESVSSSDSVTTYSTVDNTNLSNIVEPVEEEKSTNLSIIEENSVEKSSLEEVPNNLVLENEIKEVAEEEIVFSKQLEQNNPENNNDLEIEETFTNTEIGEENSELETVEEKITENVTKSQSVQKNDVPTTSAMERPSNEGDKIPSGIQFRNGNNAASQTDQLTAQDIQEQVTWVDFGDTNSLKNYKTLPSGDIALQVGTVYEKEIVPGYTFVAEVIGLKPFMSTDVYKERSIGDPTGGYDPTLTNKYRQAIQGTPYQPGNGFNNGEPGTTAEIVVRKQDQNWSHLLKAGVNAGDKKVVLTTEKTSADVGIQWKVFARYQGNEYPVDIIVADAEESKGYEAIIFTTNGSDWEKIADVSNTAGNHYSPSTASDLSSDNRGLFPDLYKAQYWQNGDITDGGIGTKVFGPVATSIGQHSVPILKTKATEVGIYINSSGAQGVQFGFIFSDISDAPDSYGTAEHIFTADTPYLGTVRPDYDHDRTPVPANEAWIRDDNADAPDEGVSQLSADGNSFVIHEADNQQYTLSIKANRSGHAKAFVKGWVDFNNNGKFDTNEASAMTEITADGALDLVFQNSPQIIDTNIAALGARVRIALKEEDIETPTKLASSGEVEDFLIQIIHPPRGERKETTGLQGKNQTTQINFTAYGKLKTDLNSLNTIDSTVAVKIVKSDGTLVSTYTETGEGTYTVASNGTVTFTPIPSFHGTAKGIVLRATDKNGVTTGWTSNTALNGLDNINDNINGFVTMDAVYIPTVTAVTPTGTDAVSTGPQGQVQTGKPTFTGGDVAVPMDDTVAATFDDGTTS</sequence>
<reference evidence="8 9" key="1">
    <citation type="journal article" date="2021" name="Int. J. Syst. Evol. Microbiol.">
        <title>Streptococcus vicugnae sp. nov., isolated from faeces of alpacas (Vicugna pacos) and cattle (Bos taurus), Streptococcus zalophi sp. nov., and Streptococcus pacificus sp. nov., isolated from respiratory tract of California sea lions (Zalophus californianus).</title>
        <authorList>
            <person name="Volokhov D.V."/>
            <person name="Zagorodnyaya T.A."/>
            <person name="Shen Z."/>
            <person name="Blom J."/>
            <person name="Furtak V.A."/>
            <person name="Eisenberg T."/>
            <person name="Fan P."/>
            <person name="Jeong K.C."/>
            <person name="Gao Y."/>
            <person name="Zhang S."/>
            <person name="Amselle M."/>
        </authorList>
    </citation>
    <scope>NUCLEOTIDE SEQUENCE [LARGE SCALE GENOMIC DNA]</scope>
    <source>
        <strain evidence="9">CSL7508-lung</strain>
    </source>
</reference>
<dbReference type="InterPro" id="IPR040683">
    <property type="entry name" value="CshA_NR2"/>
</dbReference>
<feature type="signal peptide" evidence="3">
    <location>
        <begin position="1"/>
        <end position="35"/>
    </location>
</feature>
<dbReference type="Pfam" id="PF18651">
    <property type="entry name" value="CshA_NR2"/>
    <property type="match status" value="1"/>
</dbReference>
<dbReference type="RefSeq" id="WP_199567488.1">
    <property type="nucleotide sequence ID" value="NZ_JAENBP010000003.1"/>
</dbReference>
<dbReference type="NCBIfam" id="TIGR01168">
    <property type="entry name" value="YSIRK_signal"/>
    <property type="match status" value="1"/>
</dbReference>
<evidence type="ECO:0000313" key="9">
    <source>
        <dbReference type="Proteomes" id="UP000644875"/>
    </source>
</evidence>
<feature type="domain" description="CshA" evidence="6">
    <location>
        <begin position="794"/>
        <end position="838"/>
    </location>
</feature>
<feature type="compositionally biased region" description="Polar residues" evidence="2">
    <location>
        <begin position="155"/>
        <end position="172"/>
    </location>
</feature>
<evidence type="ECO:0000259" key="6">
    <source>
        <dbReference type="Pfam" id="PF19076"/>
    </source>
</evidence>
<organism evidence="8 9">
    <name type="scientific">Streptococcus zalophi</name>
    <dbReference type="NCBI Taxonomy" id="640031"/>
    <lineage>
        <taxon>Bacteria</taxon>
        <taxon>Bacillati</taxon>
        <taxon>Bacillota</taxon>
        <taxon>Bacilli</taxon>
        <taxon>Lactobacillales</taxon>
        <taxon>Streptococcaceae</taxon>
        <taxon>Streptococcus</taxon>
    </lineage>
</organism>
<evidence type="ECO:0000259" key="5">
    <source>
        <dbReference type="Pfam" id="PF18651"/>
    </source>
</evidence>
<feature type="domain" description="YSIRK Gram-positive signal peptide" evidence="4">
    <location>
        <begin position="8"/>
        <end position="31"/>
    </location>
</feature>
<dbReference type="NCBIfam" id="TIGR04225">
    <property type="entry name" value="CshA_fibril_rpt"/>
    <property type="match status" value="1"/>
</dbReference>
<comment type="caution">
    <text evidence="8">The sequence shown here is derived from an EMBL/GenBank/DDBJ whole genome shotgun (WGS) entry which is preliminary data.</text>
</comment>